<gene>
    <name evidence="1" type="ORF">Sradi_7300400</name>
</gene>
<dbReference type="AlphaFoldDB" id="A0AAW2I9D7"/>
<dbReference type="PANTHER" id="PTHR33223:SF10">
    <property type="entry name" value="AMINOTRANSFERASE-LIKE PLANT MOBILE DOMAIN-CONTAINING PROTEIN"/>
    <property type="match status" value="1"/>
</dbReference>
<accession>A0AAW2I9D7</accession>
<evidence type="ECO:0000313" key="1">
    <source>
        <dbReference type="EMBL" id="KAL0278050.1"/>
    </source>
</evidence>
<dbReference type="PANTHER" id="PTHR33223">
    <property type="entry name" value="CCHC-TYPE DOMAIN-CONTAINING PROTEIN"/>
    <property type="match status" value="1"/>
</dbReference>
<protein>
    <recommendedName>
        <fullName evidence="2">Retrotransposon gag domain-containing protein</fullName>
    </recommendedName>
</protein>
<reference evidence="1" key="1">
    <citation type="submission" date="2020-06" db="EMBL/GenBank/DDBJ databases">
        <authorList>
            <person name="Li T."/>
            <person name="Hu X."/>
            <person name="Zhang T."/>
            <person name="Song X."/>
            <person name="Zhang H."/>
            <person name="Dai N."/>
            <person name="Sheng W."/>
            <person name="Hou X."/>
            <person name="Wei L."/>
        </authorList>
    </citation>
    <scope>NUCLEOTIDE SEQUENCE</scope>
    <source>
        <strain evidence="1">G02</strain>
        <tissue evidence="1">Leaf</tissue>
    </source>
</reference>
<proteinExistence type="predicted"/>
<dbReference type="EMBL" id="JACGWJ010001654">
    <property type="protein sequence ID" value="KAL0278050.1"/>
    <property type="molecule type" value="Genomic_DNA"/>
</dbReference>
<organism evidence="1">
    <name type="scientific">Sesamum radiatum</name>
    <name type="common">Black benniseed</name>
    <dbReference type="NCBI Taxonomy" id="300843"/>
    <lineage>
        <taxon>Eukaryota</taxon>
        <taxon>Viridiplantae</taxon>
        <taxon>Streptophyta</taxon>
        <taxon>Embryophyta</taxon>
        <taxon>Tracheophyta</taxon>
        <taxon>Spermatophyta</taxon>
        <taxon>Magnoliopsida</taxon>
        <taxon>eudicotyledons</taxon>
        <taxon>Gunneridae</taxon>
        <taxon>Pentapetalae</taxon>
        <taxon>asterids</taxon>
        <taxon>lamiids</taxon>
        <taxon>Lamiales</taxon>
        <taxon>Pedaliaceae</taxon>
        <taxon>Sesamum</taxon>
    </lineage>
</organism>
<reference evidence="1" key="2">
    <citation type="journal article" date="2024" name="Plant">
        <title>Genomic evolution and insights into agronomic trait innovations of Sesamum species.</title>
        <authorList>
            <person name="Miao H."/>
            <person name="Wang L."/>
            <person name="Qu L."/>
            <person name="Liu H."/>
            <person name="Sun Y."/>
            <person name="Le M."/>
            <person name="Wang Q."/>
            <person name="Wei S."/>
            <person name="Zheng Y."/>
            <person name="Lin W."/>
            <person name="Duan Y."/>
            <person name="Cao H."/>
            <person name="Xiong S."/>
            <person name="Wang X."/>
            <person name="Wei L."/>
            <person name="Li C."/>
            <person name="Ma Q."/>
            <person name="Ju M."/>
            <person name="Zhao R."/>
            <person name="Li G."/>
            <person name="Mu C."/>
            <person name="Tian Q."/>
            <person name="Mei H."/>
            <person name="Zhang T."/>
            <person name="Gao T."/>
            <person name="Zhang H."/>
        </authorList>
    </citation>
    <scope>NUCLEOTIDE SEQUENCE</scope>
    <source>
        <strain evidence="1">G02</strain>
    </source>
</reference>
<sequence>MVELCQQVAKDTMPTKCGVTFSEHIMTEELPAHFRAPSDLPAYDGTIDLTEHIRKFEYATLLHRSFAEFSSFFPHQFASNKKYMKSSINPFGIKQEEKETLMAYVQRLNIATLEVSTTYEEVLVNVFTQGLRRGPLLESLAKKSTMDFLDVLARAEKYIYLEDAWLVKKNRHDKRKEGEPYLTCRLKGELRGLFNPLDPKK</sequence>
<comment type="caution">
    <text evidence="1">The sequence shown here is derived from an EMBL/GenBank/DDBJ whole genome shotgun (WGS) entry which is preliminary data.</text>
</comment>
<evidence type="ECO:0008006" key="2">
    <source>
        <dbReference type="Google" id="ProtNLM"/>
    </source>
</evidence>
<name>A0AAW2I9D7_SESRA</name>